<gene>
    <name evidence="2" type="ORF">QYM36_018796</name>
</gene>
<keyword evidence="3" id="KW-1185">Reference proteome</keyword>
<reference evidence="2" key="1">
    <citation type="submission" date="2023-07" db="EMBL/GenBank/DDBJ databases">
        <title>Chromosome-level genome assembly of Artemia franciscana.</title>
        <authorList>
            <person name="Jo E."/>
        </authorList>
    </citation>
    <scope>NUCLEOTIDE SEQUENCE</scope>
    <source>
        <tissue evidence="2">Whole body</tissue>
    </source>
</reference>
<feature type="domain" description="VLIG-type G" evidence="1">
    <location>
        <begin position="548"/>
        <end position="796"/>
    </location>
</feature>
<evidence type="ECO:0000313" key="2">
    <source>
        <dbReference type="EMBL" id="KAK2702597.1"/>
    </source>
</evidence>
<dbReference type="Proteomes" id="UP001187531">
    <property type="component" value="Unassembled WGS sequence"/>
</dbReference>
<name>A0AA88KTL1_ARTSF</name>
<protein>
    <recommendedName>
        <fullName evidence="1">VLIG-type G domain-containing protein</fullName>
    </recommendedName>
</protein>
<dbReference type="InterPro" id="IPR030383">
    <property type="entry name" value="G_VLIG_dom"/>
</dbReference>
<dbReference type="EMBL" id="JAVRJZ010000237">
    <property type="protein sequence ID" value="KAK2702597.1"/>
    <property type="molecule type" value="Genomic_DNA"/>
</dbReference>
<dbReference type="PROSITE" id="PS51717">
    <property type="entry name" value="G_VLIG"/>
    <property type="match status" value="1"/>
</dbReference>
<dbReference type="PANTHER" id="PTHR22796:SF1">
    <property type="entry name" value="VWFA DOMAIN-CONTAINING PROTEIN"/>
    <property type="match status" value="1"/>
</dbReference>
<evidence type="ECO:0000259" key="1">
    <source>
        <dbReference type="PROSITE" id="PS51717"/>
    </source>
</evidence>
<dbReference type="PANTHER" id="PTHR22796">
    <property type="entry name" value="URG4-RELATED"/>
    <property type="match status" value="1"/>
</dbReference>
<comment type="caution">
    <text evidence="2">The sequence shown here is derived from an EMBL/GenBank/DDBJ whole genome shotgun (WGS) entry which is preliminary data.</text>
</comment>
<dbReference type="SUPFAM" id="SSF52540">
    <property type="entry name" value="P-loop containing nucleoside triphosphate hydrolases"/>
    <property type="match status" value="1"/>
</dbReference>
<proteinExistence type="predicted"/>
<evidence type="ECO:0000313" key="3">
    <source>
        <dbReference type="Proteomes" id="UP001187531"/>
    </source>
</evidence>
<dbReference type="GO" id="GO:0005525">
    <property type="term" value="F:GTP binding"/>
    <property type="evidence" value="ECO:0007669"/>
    <property type="project" value="InterPro"/>
</dbReference>
<dbReference type="Pfam" id="PF25683">
    <property type="entry name" value="URGCP_GTPase"/>
    <property type="match status" value="1"/>
</dbReference>
<organism evidence="2 3">
    <name type="scientific">Artemia franciscana</name>
    <name type="common">Brine shrimp</name>
    <name type="synonym">Artemia sanfranciscana</name>
    <dbReference type="NCBI Taxonomy" id="6661"/>
    <lineage>
        <taxon>Eukaryota</taxon>
        <taxon>Metazoa</taxon>
        <taxon>Ecdysozoa</taxon>
        <taxon>Arthropoda</taxon>
        <taxon>Crustacea</taxon>
        <taxon>Branchiopoda</taxon>
        <taxon>Anostraca</taxon>
        <taxon>Artemiidae</taxon>
        <taxon>Artemia</taxon>
    </lineage>
</organism>
<accession>A0AA88KTL1</accession>
<sequence length="1530" mass="177996">MDENDTTESNDVGKILELYRPSFILDCPPAVASAPYRLLHRLDLNFCESSDGEEEDFFSQVEETSSSTNVDISKLLGIYSPKDNVNIIRLLLESRYAIPICNTEIIQLLRITQRLEDDEFLAEDLKLPRIAIISQVKKFQSSAGRIMEDIFNLKTSFKTIETSGIEIGQGLICLENKKKERKKVIVINIQGNFEQYWKILTGFADYLVVEDEYDSEPDADDYIFVGNEFLSQSGRPSPFIRKYSNEVSLPKFITVWIPSFSKVQKISDYRPFCLIEGSLDYFINMQRRRQLIEICREEALHQTPLHSYFSSDGQIREKMDILQKVYLEVSKMNGIEEYLPKFLLLQKSFTKEGALQEKMNELKCISENAERNEIQEKILEEHNFRFSHCSKTDSLITFFLEGIQRNNIDETVLYFHVLDNAIANNIQNSEIMAQLLQELQEKTSKFSESLQLSVMDSKRGEQVELSRKELTVAKKKWNNAALSLRHLWREISLLYSSGNREEFEDLPKRAAFYLIAGETLELYDGDANMLNVEWISAIFKNLESLLPKKRVFVLSVLGVQSSGKSTLLNTMFGIRLPTSIGQCTRGLTMTLVKTVERQEYDYVMIFDTEGLRSPEHKGFPGSVKRDNKIATLSILPSDATILVINGEDDNALKDILPVVTLAYKGSRLAEEREGILSCKIFAAYSQVKTDGKNQNKLQNIFTQLSTTLVESFAKTNSFKDLEGHTTLKFPKMLTSMQDIQVFGSNSKGNPPFDVPNVDFSQQLVEFREHIHKQVVSQSGWKAREFSSLENYLNLVWDCLKNSNFDLSFETVIERHAYTELENKYQNFRNTYYDEYEHQFNLLKDKYKEDSSLAEKKPLNLQEIHVIVEGLELKMKPQSDKFEEETNLMFEGKQNQKWKIEFSKKVRNTISLTTSQWRHKLDVVLRNQLMFGVKVKEYQKEMRDNISKEFRAQSMKTKTEAEIINLFCSIFNSIVEKAKKENRPLNVKDEVLIAYRTNSTIVSLGIDLLCENDKTSFWEKIWDGTRNKATSLIDATVDWFKHGRTNENPIEKMVVPIVIRVANGKKYYCDAVVHTVIQDIETFIGRRDEKINKAERKRIHRAAYDLLVDIFTDIQEKWEQENSIYVRFRSMKMPMQHYCLNVVKGLKDLDLMASSLEEVFSKHLAKAFESEVNEIVLTNLRKKRWPRSPKYVHNHMDLYLIEEVEPKGINEILKLIEDSVELKKLTTSRLVSWEVDFVLGHFTWENFKSLLVFSLRNAYHGVSEDDETKSFHFCDLFKSFRNFKSTYFADELEREMDALGWTGLEQMSKEFELRHIDDIVNKLNATATSVNKNSILNSVLVQLKDSPLFDAGFCTSCEEKCPLCKSFCFLELSHDGRHDTFHQPMGLTGWRFRENDKLTDYECNNSPVDQHYFYYDGTEKRFADFSKDFSTWHQPDRTLLVSEYRQYLIRKYNKEIAIYYKVDPSDSLGPPEKLDFVKSKIKRKIDFHHDFPSKNFLANKYDKYDDDQDNDQYNELFQISQVNCEEGGGKC</sequence>
<dbReference type="InterPro" id="IPR027417">
    <property type="entry name" value="P-loop_NTPase"/>
</dbReference>
<dbReference type="Gene3D" id="3.40.50.300">
    <property type="entry name" value="P-loop containing nucleotide triphosphate hydrolases"/>
    <property type="match status" value="1"/>
</dbReference>